<dbReference type="CDD" id="cd07989">
    <property type="entry name" value="LPLAT_AGPAT-like"/>
    <property type="match status" value="1"/>
</dbReference>
<keyword evidence="3 4" id="KW-0012">Acyltransferase</keyword>
<dbReference type="GO" id="GO:0005783">
    <property type="term" value="C:endoplasmic reticulum"/>
    <property type="evidence" value="ECO:0007669"/>
    <property type="project" value="TreeGrafter"/>
</dbReference>
<comment type="similarity">
    <text evidence="1 4">Belongs to the 1-acyl-sn-glycerol-3-phosphate acyltransferase family.</text>
</comment>
<feature type="region of interest" description="Disordered" evidence="5">
    <location>
        <begin position="224"/>
        <end position="258"/>
    </location>
</feature>
<dbReference type="Proteomes" id="UP000664169">
    <property type="component" value="Unassembled WGS sequence"/>
</dbReference>
<comment type="caution">
    <text evidence="7">The sequence shown here is derived from an EMBL/GenBank/DDBJ whole genome shotgun (WGS) entry which is preliminary data.</text>
</comment>
<dbReference type="OrthoDB" id="202234at2759"/>
<dbReference type="GO" id="GO:0006654">
    <property type="term" value="P:phosphatidic acid biosynthetic process"/>
    <property type="evidence" value="ECO:0007669"/>
    <property type="project" value="TreeGrafter"/>
</dbReference>
<evidence type="ECO:0000256" key="4">
    <source>
        <dbReference type="RuleBase" id="RU361267"/>
    </source>
</evidence>
<feature type="compositionally biased region" description="Basic and acidic residues" evidence="5">
    <location>
        <begin position="227"/>
        <end position="249"/>
    </location>
</feature>
<dbReference type="EC" id="2.3.1.51" evidence="4"/>
<keyword evidence="8" id="KW-1185">Reference proteome</keyword>
<keyword evidence="2 4" id="KW-0808">Transferase</keyword>
<evidence type="ECO:0000256" key="1">
    <source>
        <dbReference type="ARBA" id="ARBA00008655"/>
    </source>
</evidence>
<dbReference type="NCBIfam" id="TIGR00530">
    <property type="entry name" value="AGP_acyltrn"/>
    <property type="match status" value="1"/>
</dbReference>
<evidence type="ECO:0000313" key="8">
    <source>
        <dbReference type="Proteomes" id="UP000664169"/>
    </source>
</evidence>
<dbReference type="EMBL" id="CAJPDQ010000004">
    <property type="protein sequence ID" value="CAF9908850.1"/>
    <property type="molecule type" value="Genomic_DNA"/>
</dbReference>
<evidence type="ECO:0000313" key="7">
    <source>
        <dbReference type="EMBL" id="CAF9908850.1"/>
    </source>
</evidence>
<organism evidence="7 8">
    <name type="scientific">Gomphillus americanus</name>
    <dbReference type="NCBI Taxonomy" id="1940652"/>
    <lineage>
        <taxon>Eukaryota</taxon>
        <taxon>Fungi</taxon>
        <taxon>Dikarya</taxon>
        <taxon>Ascomycota</taxon>
        <taxon>Pezizomycotina</taxon>
        <taxon>Lecanoromycetes</taxon>
        <taxon>OSLEUM clade</taxon>
        <taxon>Ostropomycetidae</taxon>
        <taxon>Ostropales</taxon>
        <taxon>Graphidaceae</taxon>
        <taxon>Gomphilloideae</taxon>
        <taxon>Gomphillus</taxon>
    </lineage>
</organism>
<evidence type="ECO:0000259" key="6">
    <source>
        <dbReference type="SMART" id="SM00563"/>
    </source>
</evidence>
<keyword evidence="4" id="KW-0444">Lipid biosynthesis</keyword>
<dbReference type="GO" id="GO:0016020">
    <property type="term" value="C:membrane"/>
    <property type="evidence" value="ECO:0007669"/>
    <property type="project" value="InterPro"/>
</dbReference>
<dbReference type="Pfam" id="PF01553">
    <property type="entry name" value="Acyltransferase"/>
    <property type="match status" value="1"/>
</dbReference>
<feature type="domain" description="Phospholipid/glycerol acyltransferase" evidence="6">
    <location>
        <begin position="23"/>
        <end position="140"/>
    </location>
</feature>
<sequence>MRWVAGVEFRVIGGHEHLQTRPAIFVGNHQTALDVLFLGEIFPQYCSVTAKNSLKRMPFLGWFMALSGTVFIDRANRKTAMQAMEGAAKEITEKRQSVFIFPEGTRSNASEPTLLPFKKGAFHLAIQAKVPIVPIVSGCYWGVLSVEEWRFRPGEIPVIVLPPIDTSNLEASDVDQLVKYTRDKMLRALELLTNSARGQQAFLAVPPKLEPRYIEEPVTEEVTAEVETVKDSEVKEGDLRKRVAPKTDDLDNSIPAGT</sequence>
<protein>
    <recommendedName>
        <fullName evidence="4">1-acyl-sn-glycerol-3-phosphate acyltransferase</fullName>
        <ecNumber evidence="4">2.3.1.51</ecNumber>
    </recommendedName>
</protein>
<proteinExistence type="inferred from homology"/>
<comment type="catalytic activity">
    <reaction evidence="4">
        <text>a 1-acyl-sn-glycero-3-phosphate + an acyl-CoA = a 1,2-diacyl-sn-glycero-3-phosphate + CoA</text>
        <dbReference type="Rhea" id="RHEA:19709"/>
        <dbReference type="ChEBI" id="CHEBI:57287"/>
        <dbReference type="ChEBI" id="CHEBI:57970"/>
        <dbReference type="ChEBI" id="CHEBI:58342"/>
        <dbReference type="ChEBI" id="CHEBI:58608"/>
        <dbReference type="EC" id="2.3.1.51"/>
    </reaction>
</comment>
<dbReference type="PANTHER" id="PTHR10434:SF11">
    <property type="entry name" value="1-ACYL-SN-GLYCEROL-3-PHOSPHATE ACYLTRANSFERASE"/>
    <property type="match status" value="1"/>
</dbReference>
<dbReference type="PANTHER" id="PTHR10434">
    <property type="entry name" value="1-ACYL-SN-GLYCEROL-3-PHOSPHATE ACYLTRANSFERASE"/>
    <property type="match status" value="1"/>
</dbReference>
<dbReference type="SMART" id="SM00563">
    <property type="entry name" value="PlsC"/>
    <property type="match status" value="1"/>
</dbReference>
<evidence type="ECO:0000256" key="2">
    <source>
        <dbReference type="ARBA" id="ARBA00022679"/>
    </source>
</evidence>
<evidence type="ECO:0000256" key="3">
    <source>
        <dbReference type="ARBA" id="ARBA00023315"/>
    </source>
</evidence>
<dbReference type="GO" id="GO:0003841">
    <property type="term" value="F:1-acylglycerol-3-phosphate O-acyltransferase activity"/>
    <property type="evidence" value="ECO:0007669"/>
    <property type="project" value="UniProtKB-UniRule"/>
</dbReference>
<dbReference type="SUPFAM" id="SSF69593">
    <property type="entry name" value="Glycerol-3-phosphate (1)-acyltransferase"/>
    <property type="match status" value="1"/>
</dbReference>
<accession>A0A8H3ENK6</accession>
<evidence type="ECO:0000256" key="5">
    <source>
        <dbReference type="SAM" id="MobiDB-lite"/>
    </source>
</evidence>
<comment type="domain">
    <text evidence="4">The HXXXXD motif is essential for acyltransferase activity and may constitute the binding site for the phosphate moiety of the glycerol-3-phosphate.</text>
</comment>
<gene>
    <name evidence="7" type="ORF">GOMPHAMPRED_006336</name>
</gene>
<dbReference type="InterPro" id="IPR004552">
    <property type="entry name" value="AGP_acyltrans"/>
</dbReference>
<reference evidence="7" key="1">
    <citation type="submission" date="2021-03" db="EMBL/GenBank/DDBJ databases">
        <authorList>
            <person name="Tagirdzhanova G."/>
        </authorList>
    </citation>
    <scope>NUCLEOTIDE SEQUENCE</scope>
</reference>
<name>A0A8H3ENK6_9LECA</name>
<keyword evidence="4" id="KW-0594">Phospholipid biosynthesis</keyword>
<keyword evidence="4" id="KW-1208">Phospholipid metabolism</keyword>
<dbReference type="AlphaFoldDB" id="A0A8H3ENK6"/>
<dbReference type="InterPro" id="IPR002123">
    <property type="entry name" value="Plipid/glycerol_acylTrfase"/>
</dbReference>
<keyword evidence="4" id="KW-0443">Lipid metabolism</keyword>